<dbReference type="PANTHER" id="PTHR14614:SF130">
    <property type="entry name" value="PROTEIN-LYSINE N-METHYLTRANSFERASE EEF2KMT"/>
    <property type="match status" value="1"/>
</dbReference>
<dbReference type="Proteomes" id="UP000595437">
    <property type="component" value="Chromosome 20"/>
</dbReference>
<dbReference type="SUPFAM" id="SSF53335">
    <property type="entry name" value="S-adenosyl-L-methionine-dependent methyltransferases"/>
    <property type="match status" value="2"/>
</dbReference>
<keyword evidence="3" id="KW-1185">Reference proteome</keyword>
<dbReference type="OrthoDB" id="194386at2759"/>
<accession>A0A7T8GMM1</accession>
<dbReference type="Proteomes" id="UP000595437">
    <property type="component" value="Chromosome 19"/>
</dbReference>
<sequence>MTTSSPPEAKTLAICSTFTEYFLRRLSPNYVAWEDLKWSIESLVSSEEERRDLSSSVLGSLEKAVSFPVSRIYLRSVFTKTGLWLREPCELNIVGLDSEEDFNFVFKSYEDGSVTLLEENDSKVMGHGTTGLVSWQGAGLALEWANCLGINVLKGANVLELGSGLGLLGISLVKNKDIGIHSYVSTDGHPDVLNFLVNNARINLGGQPELRDSLSSWLISGPPSVVENLNAEYTDIAINSTFRVKYLNWCQYYEDQLPEDIDVILGSDLVYDVKLLPSLCSLLEKLIKRKPGCVAYISCTQRTFETLENFLRALRDVCLKADVVIKRTYSPVNDSVMMTHESFKPIVLYKITHE</sequence>
<dbReference type="InterPro" id="IPR029063">
    <property type="entry name" value="SAM-dependent_MTases_sf"/>
</dbReference>
<gene>
    <name evidence="2" type="ORF">FKW44_024240</name>
    <name evidence="1" type="ORF">FKW44_024585</name>
</gene>
<dbReference type="AlphaFoldDB" id="A0A7T8GMM1"/>
<dbReference type="EMBL" id="CP045909">
    <property type="protein sequence ID" value="QQP32317.1"/>
    <property type="molecule type" value="Genomic_DNA"/>
</dbReference>
<reference evidence="2" key="2">
    <citation type="journal article" name="Sci. Data">
        <title>Chromosome-scale genome assembly of the sea louse Caligus rogercresseyi by SMRT sequencing and Hi-C analysis.</title>
        <authorList>
            <person name="Gallardo-Escarate C."/>
            <person name="Valenzuela-Munoz V."/>
            <person name="Nunez-Acuna G."/>
            <person name="Valenzuela-Miranda D."/>
            <person name="Goncalves A.T."/>
            <person name="Escobar-Sepulveda H."/>
            <person name="Liachko I."/>
            <person name="Nelson B."/>
            <person name="Roberts S."/>
            <person name="Warren W."/>
        </authorList>
    </citation>
    <scope>NUCLEOTIDE SEQUENCE</scope>
    <source>
        <tissue evidence="2">Whole tissue</tissue>
    </source>
</reference>
<dbReference type="GO" id="GO:0032991">
    <property type="term" value="C:protein-containing complex"/>
    <property type="evidence" value="ECO:0007669"/>
    <property type="project" value="TreeGrafter"/>
</dbReference>
<dbReference type="PANTHER" id="PTHR14614">
    <property type="entry name" value="HEPATOCELLULAR CARCINOMA-ASSOCIATED ANTIGEN"/>
    <property type="match status" value="1"/>
</dbReference>
<protein>
    <submittedName>
        <fullName evidence="2">R08D74</fullName>
    </submittedName>
</protein>
<dbReference type="Gene3D" id="3.40.50.150">
    <property type="entry name" value="Vaccinia Virus protein VP39"/>
    <property type="match status" value="1"/>
</dbReference>
<dbReference type="InterPro" id="IPR019410">
    <property type="entry name" value="Methyltransf_16"/>
</dbReference>
<evidence type="ECO:0000313" key="2">
    <source>
        <dbReference type="EMBL" id="QQP33015.1"/>
    </source>
</evidence>
<name>A0A7T8GMM1_CALRO</name>
<dbReference type="EMBL" id="CP045908">
    <property type="protein sequence ID" value="QQP33015.1"/>
    <property type="molecule type" value="Genomic_DNA"/>
</dbReference>
<dbReference type="Pfam" id="PF10294">
    <property type="entry name" value="Methyltransf_16"/>
    <property type="match status" value="2"/>
</dbReference>
<organism evidence="2 3">
    <name type="scientific">Caligus rogercresseyi</name>
    <name type="common">Sea louse</name>
    <dbReference type="NCBI Taxonomy" id="217165"/>
    <lineage>
        <taxon>Eukaryota</taxon>
        <taxon>Metazoa</taxon>
        <taxon>Ecdysozoa</taxon>
        <taxon>Arthropoda</taxon>
        <taxon>Crustacea</taxon>
        <taxon>Multicrustacea</taxon>
        <taxon>Hexanauplia</taxon>
        <taxon>Copepoda</taxon>
        <taxon>Siphonostomatoida</taxon>
        <taxon>Caligidae</taxon>
        <taxon>Caligus</taxon>
    </lineage>
</organism>
<proteinExistence type="predicted"/>
<evidence type="ECO:0000313" key="3">
    <source>
        <dbReference type="Proteomes" id="UP000595437"/>
    </source>
</evidence>
<reference evidence="3" key="1">
    <citation type="submission" date="2021-01" db="EMBL/GenBank/DDBJ databases">
        <title>Caligus Genome Assembly.</title>
        <authorList>
            <person name="Gallardo-Escarate C."/>
        </authorList>
    </citation>
    <scope>NUCLEOTIDE SEQUENCE [LARGE SCALE GENOMIC DNA]</scope>
</reference>
<evidence type="ECO:0000313" key="1">
    <source>
        <dbReference type="EMBL" id="QQP32317.1"/>
    </source>
</evidence>